<dbReference type="InterPro" id="IPR027417">
    <property type="entry name" value="P-loop_NTPase"/>
</dbReference>
<sequence>MRQEGTMKQLEISNVSKSFRKNEVLKNISFSVDTGTFGILGNHGSGKTTLMNMISALTKPSTGMIRFNDLDTVEDAIKVKELVGYLPQDFSLYDELNAYEMLGYIGKLNRIGTRKGIEERIEHVLELTTLRGAAYRKIGAYSPGMRRRLGIATVLMKDPQMIIVDEPTAGLDPLEQVRIRTLLTTIAEHKLILLSTHRVDDIAAVCEQFIFIKNKTIDFQGTPAEWLSGIQNPVIETKVEGTHQLNILAREFKVISMKQMQEGIHVRLILGNRTPDFQYTIVEPDLEDALLYYS</sequence>
<comment type="similarity">
    <text evidence="1">Belongs to the ABC transporter superfamily.</text>
</comment>
<keyword evidence="7" id="KW-1185">Reference proteome</keyword>
<dbReference type="GO" id="GO:0005524">
    <property type="term" value="F:ATP binding"/>
    <property type="evidence" value="ECO:0007669"/>
    <property type="project" value="UniProtKB-KW"/>
</dbReference>
<dbReference type="SMART" id="SM00382">
    <property type="entry name" value="AAA"/>
    <property type="match status" value="1"/>
</dbReference>
<evidence type="ECO:0000256" key="1">
    <source>
        <dbReference type="ARBA" id="ARBA00005417"/>
    </source>
</evidence>
<dbReference type="PANTHER" id="PTHR43335:SF2">
    <property type="entry name" value="ABC TRANSPORTER, ATP-BINDING PROTEIN"/>
    <property type="match status" value="1"/>
</dbReference>
<keyword evidence="2" id="KW-0813">Transport</keyword>
<comment type="caution">
    <text evidence="6">The sequence shown here is derived from an EMBL/GenBank/DDBJ whole genome shotgun (WGS) entry which is preliminary data.</text>
</comment>
<dbReference type="Gene3D" id="3.40.50.300">
    <property type="entry name" value="P-loop containing nucleotide triphosphate hydrolases"/>
    <property type="match status" value="1"/>
</dbReference>
<dbReference type="InterPro" id="IPR017871">
    <property type="entry name" value="ABC_transporter-like_CS"/>
</dbReference>
<dbReference type="PROSITE" id="PS00211">
    <property type="entry name" value="ABC_TRANSPORTER_1"/>
    <property type="match status" value="1"/>
</dbReference>
<evidence type="ECO:0000256" key="4">
    <source>
        <dbReference type="ARBA" id="ARBA00022840"/>
    </source>
</evidence>
<keyword evidence="4 6" id="KW-0067">ATP-binding</keyword>
<dbReference type="RefSeq" id="WP_120464548.1">
    <property type="nucleotide sequence ID" value="NZ_BMIW01000020.1"/>
</dbReference>
<evidence type="ECO:0000256" key="2">
    <source>
        <dbReference type="ARBA" id="ARBA00022448"/>
    </source>
</evidence>
<dbReference type="PANTHER" id="PTHR43335">
    <property type="entry name" value="ABC TRANSPORTER, ATP-BINDING PROTEIN"/>
    <property type="match status" value="1"/>
</dbReference>
<dbReference type="Proteomes" id="UP000608420">
    <property type="component" value="Unassembled WGS sequence"/>
</dbReference>
<evidence type="ECO:0000259" key="5">
    <source>
        <dbReference type="PROSITE" id="PS50893"/>
    </source>
</evidence>
<evidence type="ECO:0000313" key="7">
    <source>
        <dbReference type="Proteomes" id="UP000608420"/>
    </source>
</evidence>
<dbReference type="PROSITE" id="PS50893">
    <property type="entry name" value="ABC_TRANSPORTER_2"/>
    <property type="match status" value="1"/>
</dbReference>
<gene>
    <name evidence="6" type="ORF">GCM10010913_28010</name>
</gene>
<reference evidence="7" key="1">
    <citation type="journal article" date="2019" name="Int. J. Syst. Evol. Microbiol.">
        <title>The Global Catalogue of Microorganisms (GCM) 10K type strain sequencing project: providing services to taxonomists for standard genome sequencing and annotation.</title>
        <authorList>
            <consortium name="The Broad Institute Genomics Platform"/>
            <consortium name="The Broad Institute Genome Sequencing Center for Infectious Disease"/>
            <person name="Wu L."/>
            <person name="Ma J."/>
        </authorList>
    </citation>
    <scope>NUCLEOTIDE SEQUENCE [LARGE SCALE GENOMIC DNA]</scope>
    <source>
        <strain evidence="7">CGMCC 1.15420</strain>
    </source>
</reference>
<evidence type="ECO:0000256" key="3">
    <source>
        <dbReference type="ARBA" id="ARBA00022741"/>
    </source>
</evidence>
<protein>
    <submittedName>
        <fullName evidence="6">ABC transporter ATP-binding protein</fullName>
    </submittedName>
</protein>
<proteinExistence type="inferred from homology"/>
<dbReference type="Pfam" id="PF00005">
    <property type="entry name" value="ABC_tran"/>
    <property type="match status" value="1"/>
</dbReference>
<dbReference type="InterPro" id="IPR003593">
    <property type="entry name" value="AAA+_ATPase"/>
</dbReference>
<keyword evidence="3" id="KW-0547">Nucleotide-binding</keyword>
<dbReference type="EMBL" id="BMIW01000020">
    <property type="protein sequence ID" value="GGG04590.1"/>
    <property type="molecule type" value="Genomic_DNA"/>
</dbReference>
<dbReference type="InterPro" id="IPR003439">
    <property type="entry name" value="ABC_transporter-like_ATP-bd"/>
</dbReference>
<name>A0ABQ1VXR8_9BACL</name>
<evidence type="ECO:0000313" key="6">
    <source>
        <dbReference type="EMBL" id="GGG04590.1"/>
    </source>
</evidence>
<organism evidence="6 7">
    <name type="scientific">Paenibacillus aceti</name>
    <dbReference type="NCBI Taxonomy" id="1820010"/>
    <lineage>
        <taxon>Bacteria</taxon>
        <taxon>Bacillati</taxon>
        <taxon>Bacillota</taxon>
        <taxon>Bacilli</taxon>
        <taxon>Bacillales</taxon>
        <taxon>Paenibacillaceae</taxon>
        <taxon>Paenibacillus</taxon>
    </lineage>
</organism>
<feature type="domain" description="ABC transporter" evidence="5">
    <location>
        <begin position="10"/>
        <end position="239"/>
    </location>
</feature>
<accession>A0ABQ1VXR8</accession>
<dbReference type="SUPFAM" id="SSF52540">
    <property type="entry name" value="P-loop containing nucleoside triphosphate hydrolases"/>
    <property type="match status" value="1"/>
</dbReference>